<dbReference type="Pfam" id="PF13385">
    <property type="entry name" value="Laminin_G_3"/>
    <property type="match status" value="1"/>
</dbReference>
<dbReference type="EMBL" id="GG738890">
    <property type="protein sequence ID" value="EFC40783.1"/>
    <property type="molecule type" value="Genomic_DNA"/>
</dbReference>
<sequence length="420" mass="48583">MQIHSQEFVDTTPINTQTHSQVISPKQLNVKPSFIPSIKHENPIISQFLTTPENTTITGEDIHSEQSLLREYSITFQINLLGNGHGQWRVLFHHGNANTVRQPACWLCPGSNLLHCRCDSSVADNAGFDSRQEIDLNRWTHVGLVYYGPYQFLFIDGKLDKYEKFGQYLKRNDNQNFHLFESGYGYDRANAQIKNFRMYNMALCDVDILEDMKSDFPISMSTRLEKALESKSDSFLRRDLVQLLEMKEFANVHIACSDSDQILYANHAILVARSLYFKTLLSTQWNNSKEYTSQNPFVMKVEFEYLIMKYILEYIYTGTIKTKDGECIPMETLLKLTQVGNQLMLTEMEDLATRFIIPNITTDNVCELFDLAETANIESLFSYCKIFISNRFKLIPTERITSLRTELLSIVISDLKNRLQ</sequence>
<dbReference type="InParanoid" id="D2VQW3"/>
<dbReference type="Gene3D" id="3.30.710.10">
    <property type="entry name" value="Potassium Channel Kv1.1, Chain A"/>
    <property type="match status" value="1"/>
</dbReference>
<dbReference type="PANTHER" id="PTHR24413">
    <property type="entry name" value="SPECKLE-TYPE POZ PROTEIN"/>
    <property type="match status" value="1"/>
</dbReference>
<dbReference type="KEGG" id="ngr:NAEGRDRAFT_71368"/>
<dbReference type="CDD" id="cd14733">
    <property type="entry name" value="BACK"/>
    <property type="match status" value="1"/>
</dbReference>
<dbReference type="AlphaFoldDB" id="D2VQW3"/>
<dbReference type="OrthoDB" id="6359816at2759"/>
<evidence type="ECO:0000313" key="2">
    <source>
        <dbReference type="EMBL" id="EFC40783.1"/>
    </source>
</evidence>
<keyword evidence="3" id="KW-1185">Reference proteome</keyword>
<dbReference type="OMA" id="ANVHIAC"/>
<dbReference type="SMART" id="SM00225">
    <property type="entry name" value="BTB"/>
    <property type="match status" value="1"/>
</dbReference>
<dbReference type="RefSeq" id="XP_002673527.1">
    <property type="nucleotide sequence ID" value="XM_002673481.1"/>
</dbReference>
<feature type="domain" description="BTB" evidence="1">
    <location>
        <begin position="250"/>
        <end position="324"/>
    </location>
</feature>
<dbReference type="InterPro" id="IPR011333">
    <property type="entry name" value="SKP1/BTB/POZ_sf"/>
</dbReference>
<dbReference type="Pfam" id="PF00651">
    <property type="entry name" value="BTB"/>
    <property type="match status" value="1"/>
</dbReference>
<dbReference type="PROSITE" id="PS50097">
    <property type="entry name" value="BTB"/>
    <property type="match status" value="1"/>
</dbReference>
<organism evidence="3">
    <name type="scientific">Naegleria gruberi</name>
    <name type="common">Amoeba</name>
    <dbReference type="NCBI Taxonomy" id="5762"/>
    <lineage>
        <taxon>Eukaryota</taxon>
        <taxon>Discoba</taxon>
        <taxon>Heterolobosea</taxon>
        <taxon>Tetramitia</taxon>
        <taxon>Eutetramitia</taxon>
        <taxon>Vahlkampfiidae</taxon>
        <taxon>Naegleria</taxon>
    </lineage>
</organism>
<reference evidence="2 3" key="1">
    <citation type="journal article" date="2010" name="Cell">
        <title>The genome of Naegleria gruberi illuminates early eukaryotic versatility.</title>
        <authorList>
            <person name="Fritz-Laylin L.K."/>
            <person name="Prochnik S.E."/>
            <person name="Ginger M.L."/>
            <person name="Dacks J.B."/>
            <person name="Carpenter M.L."/>
            <person name="Field M.C."/>
            <person name="Kuo A."/>
            <person name="Paredez A."/>
            <person name="Chapman J."/>
            <person name="Pham J."/>
            <person name="Shu S."/>
            <person name="Neupane R."/>
            <person name="Cipriano M."/>
            <person name="Mancuso J."/>
            <person name="Tu H."/>
            <person name="Salamov A."/>
            <person name="Lindquist E."/>
            <person name="Shapiro H."/>
            <person name="Lucas S."/>
            <person name="Grigoriev I.V."/>
            <person name="Cande W.Z."/>
            <person name="Fulton C."/>
            <person name="Rokhsar D.S."/>
            <person name="Dawson S.C."/>
        </authorList>
    </citation>
    <scope>NUCLEOTIDE SEQUENCE [LARGE SCALE GENOMIC DNA]</scope>
    <source>
        <strain evidence="2 3">NEG-M</strain>
    </source>
</reference>
<dbReference type="STRING" id="5762.D2VQW3"/>
<dbReference type="InterPro" id="IPR013320">
    <property type="entry name" value="ConA-like_dom_sf"/>
</dbReference>
<accession>D2VQW3</accession>
<evidence type="ECO:0000313" key="3">
    <source>
        <dbReference type="Proteomes" id="UP000006671"/>
    </source>
</evidence>
<dbReference type="InterPro" id="IPR000210">
    <property type="entry name" value="BTB/POZ_dom"/>
</dbReference>
<dbReference type="GeneID" id="8864530"/>
<dbReference type="Proteomes" id="UP000006671">
    <property type="component" value="Unassembled WGS sequence"/>
</dbReference>
<name>D2VQW3_NAEGR</name>
<gene>
    <name evidence="2" type="ORF">NAEGRDRAFT_71368</name>
</gene>
<dbReference type="VEuPathDB" id="AmoebaDB:NAEGRDRAFT_71368"/>
<dbReference type="SUPFAM" id="SSF54695">
    <property type="entry name" value="POZ domain"/>
    <property type="match status" value="1"/>
</dbReference>
<proteinExistence type="predicted"/>
<dbReference type="SUPFAM" id="SSF49899">
    <property type="entry name" value="Concanavalin A-like lectins/glucanases"/>
    <property type="match status" value="1"/>
</dbReference>
<protein>
    <submittedName>
        <fullName evidence="2">Predicted protein</fullName>
    </submittedName>
</protein>
<dbReference type="Gene3D" id="2.60.120.200">
    <property type="match status" value="1"/>
</dbReference>
<evidence type="ECO:0000259" key="1">
    <source>
        <dbReference type="PROSITE" id="PS50097"/>
    </source>
</evidence>